<comment type="caution">
    <text evidence="1">The sequence shown here is derived from an EMBL/GenBank/DDBJ whole genome shotgun (WGS) entry which is preliminary data.</text>
</comment>
<name>A0AC61R482_9FIRM</name>
<gene>
    <name evidence="1" type="ORF">E5336_11830</name>
</gene>
<reference evidence="1" key="1">
    <citation type="submission" date="2019-04" db="EMBL/GenBank/DDBJ databases">
        <title>Microbes associate with the intestines of laboratory mice.</title>
        <authorList>
            <person name="Navarre W."/>
            <person name="Wong E."/>
            <person name="Huang K."/>
            <person name="Tropini C."/>
            <person name="Ng K."/>
            <person name="Yu B."/>
        </authorList>
    </citation>
    <scope>NUCLEOTIDE SEQUENCE</scope>
    <source>
        <strain evidence="1">NM09_H32</strain>
    </source>
</reference>
<evidence type="ECO:0000313" key="2">
    <source>
        <dbReference type="Proteomes" id="UP000308836"/>
    </source>
</evidence>
<sequence>MTLQDEIIDAIQNNELDDAFHKIQEYEQSYGHDDFYYLSLSDLLLFQGMYEDVLILMEDAKNNGYDDELFYERRADALIGLDRFDDALDYLKMCTLGEDPEEDLHILYLYGQVYLNKEDYKMAVQYFEDILLEVDTPSIYCYAGIAYWKLGKKARSLEYFERAKDDEESLTQICLFLKEEKEEKSFFDFVQCISEEDYRIHLISDYYLETEAYEQAVSYLEEKIEAHPLMIFYVKLLGLFEQLNQPDKMKHYERKILRLPIDDTMTRINAIEMKLIALQRLHYRDETIKKYIKEFMTMSGNDKHVFFAIASFLMNGRYIKVASKFLYAYEFVGLTKEEKAYLTRIRIFTALSLSDFYKAYDEFQALKQYQTIDEEFMYDYAVACFNSHHVKEALEIARQRYQDGRMAALCIAGYDLTEQFDEQAELLGDIHKLLDAGYEYPNIDAIYDVLGTLANE</sequence>
<proteinExistence type="predicted"/>
<evidence type="ECO:0000313" key="1">
    <source>
        <dbReference type="EMBL" id="TGY64580.1"/>
    </source>
</evidence>
<dbReference type="Proteomes" id="UP000308836">
    <property type="component" value="Unassembled WGS sequence"/>
</dbReference>
<dbReference type="EMBL" id="SRYG01000038">
    <property type="protein sequence ID" value="TGY64580.1"/>
    <property type="molecule type" value="Genomic_DNA"/>
</dbReference>
<organism evidence="1 2">
    <name type="scientific">Dubosiella muris</name>
    <dbReference type="NCBI Taxonomy" id="3038133"/>
    <lineage>
        <taxon>Bacteria</taxon>
        <taxon>Bacillati</taxon>
        <taxon>Bacillota</taxon>
        <taxon>Erysipelotrichia</taxon>
        <taxon>Erysipelotrichales</taxon>
        <taxon>Erysipelotrichaceae</taxon>
        <taxon>Dubosiella</taxon>
    </lineage>
</organism>
<accession>A0AC61R482</accession>
<keyword evidence="2" id="KW-1185">Reference proteome</keyword>
<protein>
    <submittedName>
        <fullName evidence="1">Uncharacterized protein</fullName>
    </submittedName>
</protein>